<protein>
    <submittedName>
        <fullName evidence="3">CheY-like chemotaxis protein</fullName>
    </submittedName>
</protein>
<dbReference type="PROSITE" id="PS50110">
    <property type="entry name" value="RESPONSE_REGULATORY"/>
    <property type="match status" value="1"/>
</dbReference>
<evidence type="ECO:0000256" key="1">
    <source>
        <dbReference type="PROSITE-ProRule" id="PRU00169"/>
    </source>
</evidence>
<dbReference type="Gene3D" id="3.40.50.2300">
    <property type="match status" value="1"/>
</dbReference>
<keyword evidence="1" id="KW-0597">Phosphoprotein</keyword>
<keyword evidence="4" id="KW-1185">Reference proteome</keyword>
<dbReference type="InterPro" id="IPR001789">
    <property type="entry name" value="Sig_transdc_resp-reg_receiver"/>
</dbReference>
<dbReference type="SMART" id="SM00448">
    <property type="entry name" value="REC"/>
    <property type="match status" value="1"/>
</dbReference>
<dbReference type="RefSeq" id="WP_186740608.1">
    <property type="nucleotide sequence ID" value="NZ_VFIA01000041.1"/>
</dbReference>
<dbReference type="Proteomes" id="UP000700732">
    <property type="component" value="Unassembled WGS sequence"/>
</dbReference>
<feature type="modified residue" description="4-aspartylphosphate" evidence="1">
    <location>
        <position position="63"/>
    </location>
</feature>
<comment type="caution">
    <text evidence="3">The sequence shown here is derived from an EMBL/GenBank/DDBJ whole genome shotgun (WGS) entry which is preliminary data.</text>
</comment>
<evidence type="ECO:0000313" key="3">
    <source>
        <dbReference type="EMBL" id="MBC3794283.1"/>
    </source>
</evidence>
<sequence length="135" mass="15446">MNTTAQPLIYLVDDDLDEHFLLQKIFNRHHTDCTLRYFTDGAELVTHLTHCLDGRLPNLIVLDWNLPVLSGTQVLQLLKQDCQWRGIPVVVRSGSEQENDIKSSYELGAQAFIMKAGNYQQLVNSVTALRYRCLN</sequence>
<name>A0ABR6WCI5_9BACT</name>
<evidence type="ECO:0000313" key="4">
    <source>
        <dbReference type="Proteomes" id="UP000700732"/>
    </source>
</evidence>
<accession>A0ABR6WCI5</accession>
<dbReference type="SUPFAM" id="SSF52172">
    <property type="entry name" value="CheY-like"/>
    <property type="match status" value="1"/>
</dbReference>
<dbReference type="InterPro" id="IPR052893">
    <property type="entry name" value="TCS_response_regulator"/>
</dbReference>
<evidence type="ECO:0000259" key="2">
    <source>
        <dbReference type="PROSITE" id="PS50110"/>
    </source>
</evidence>
<dbReference type="Pfam" id="PF00072">
    <property type="entry name" value="Response_reg"/>
    <property type="match status" value="1"/>
</dbReference>
<dbReference type="PANTHER" id="PTHR44520:SF2">
    <property type="entry name" value="RESPONSE REGULATOR RCP1"/>
    <property type="match status" value="1"/>
</dbReference>
<proteinExistence type="predicted"/>
<reference evidence="3 4" key="1">
    <citation type="submission" date="2019-06" db="EMBL/GenBank/DDBJ databases">
        <title>Spirosoma utsteinense sp. nov. isolated from Antarctic ice-free soils.</title>
        <authorList>
            <person name="Tahon G."/>
        </authorList>
    </citation>
    <scope>NUCLEOTIDE SEQUENCE [LARGE SCALE GENOMIC DNA]</scope>
    <source>
        <strain evidence="3 4">LMG 31447</strain>
    </source>
</reference>
<gene>
    <name evidence="3" type="ORF">FH603_4810</name>
</gene>
<dbReference type="EMBL" id="VFIA01000041">
    <property type="protein sequence ID" value="MBC3794283.1"/>
    <property type="molecule type" value="Genomic_DNA"/>
</dbReference>
<feature type="domain" description="Response regulatory" evidence="2">
    <location>
        <begin position="8"/>
        <end position="130"/>
    </location>
</feature>
<organism evidence="3 4">
    <name type="scientific">Spirosoma utsteinense</name>
    <dbReference type="NCBI Taxonomy" id="2585773"/>
    <lineage>
        <taxon>Bacteria</taxon>
        <taxon>Pseudomonadati</taxon>
        <taxon>Bacteroidota</taxon>
        <taxon>Cytophagia</taxon>
        <taxon>Cytophagales</taxon>
        <taxon>Cytophagaceae</taxon>
        <taxon>Spirosoma</taxon>
    </lineage>
</organism>
<dbReference type="PANTHER" id="PTHR44520">
    <property type="entry name" value="RESPONSE REGULATOR RCP1-RELATED"/>
    <property type="match status" value="1"/>
</dbReference>
<dbReference type="InterPro" id="IPR011006">
    <property type="entry name" value="CheY-like_superfamily"/>
</dbReference>